<reference evidence="7 8" key="1">
    <citation type="submission" date="2018-04" db="EMBL/GenBank/DDBJ databases">
        <authorList>
            <person name="Huttner S."/>
            <person name="Dainat J."/>
        </authorList>
    </citation>
    <scope>NUCLEOTIDE SEQUENCE [LARGE SCALE GENOMIC DNA]</scope>
</reference>
<evidence type="ECO:0000313" key="8">
    <source>
        <dbReference type="Proteomes" id="UP000289323"/>
    </source>
</evidence>
<dbReference type="PANTHER" id="PTHR15549:SF33">
    <property type="entry name" value="MEMBRANE PROTEIN WSC4, PUTATIVE (AFU_ORTHOLOGUE AFUA_5G09020)-RELATED"/>
    <property type="match status" value="1"/>
</dbReference>
<sequence length="264" mass="27261">MCCGEGSMCLSNKSCKGPKQNMIRGSCTDQTWESLDCPLYCYLARNGKVANIGPDLISCSNVTKNPTDFCCDNDAGCCDSGIGRFSLLPSDPQPWATWDGTKSQYVVVKPLSPATAATTGTSTSISTSTSVPATTTTTASLAASTSSSALGAAIAPTLAASPQAGGSPSLSTAAKAGIGVGAAVGAAMLGVIAFLLWKLNQSKKEKVAGLAAQQPSYYSGQPPLQPGVHEVKELPTDARYMELDGLTRPREPTELPDQAVSSRW</sequence>
<evidence type="ECO:0000256" key="1">
    <source>
        <dbReference type="ARBA" id="ARBA00004167"/>
    </source>
</evidence>
<name>A0A3S4AL05_9PEZI</name>
<dbReference type="EMBL" id="OUUZ01000003">
    <property type="protein sequence ID" value="SPQ20170.1"/>
    <property type="molecule type" value="Genomic_DNA"/>
</dbReference>
<accession>A0A3S4AL05</accession>
<dbReference type="GO" id="GO:0071944">
    <property type="term" value="C:cell periphery"/>
    <property type="evidence" value="ECO:0007669"/>
    <property type="project" value="UniProtKB-ARBA"/>
</dbReference>
<gene>
    <name evidence="7" type="ORF">TT172_LOCUS2589</name>
</gene>
<proteinExistence type="predicted"/>
<dbReference type="InterPro" id="IPR051694">
    <property type="entry name" value="Immunoregulatory_rcpt-like"/>
</dbReference>
<keyword evidence="3 6" id="KW-1133">Transmembrane helix</keyword>
<protein>
    <submittedName>
        <fullName evidence="7">5c32851f-b87c-4fc1-a98a-78f18ea207dc</fullName>
    </submittedName>
</protein>
<dbReference type="PANTHER" id="PTHR15549">
    <property type="entry name" value="PAIRED IMMUNOGLOBULIN-LIKE TYPE 2 RECEPTOR"/>
    <property type="match status" value="1"/>
</dbReference>
<feature type="region of interest" description="Disordered" evidence="5">
    <location>
        <begin position="243"/>
        <end position="264"/>
    </location>
</feature>
<evidence type="ECO:0000256" key="5">
    <source>
        <dbReference type="SAM" id="MobiDB-lite"/>
    </source>
</evidence>
<dbReference type="GO" id="GO:0016020">
    <property type="term" value="C:membrane"/>
    <property type="evidence" value="ECO:0007669"/>
    <property type="project" value="UniProtKB-SubCell"/>
</dbReference>
<evidence type="ECO:0000256" key="3">
    <source>
        <dbReference type="ARBA" id="ARBA00022989"/>
    </source>
</evidence>
<evidence type="ECO:0000256" key="2">
    <source>
        <dbReference type="ARBA" id="ARBA00022692"/>
    </source>
</evidence>
<dbReference type="Proteomes" id="UP000289323">
    <property type="component" value="Unassembled WGS sequence"/>
</dbReference>
<dbReference type="AlphaFoldDB" id="A0A3S4AL05"/>
<evidence type="ECO:0000256" key="4">
    <source>
        <dbReference type="ARBA" id="ARBA00023136"/>
    </source>
</evidence>
<keyword evidence="4 6" id="KW-0472">Membrane</keyword>
<comment type="subcellular location">
    <subcellularLocation>
        <location evidence="1">Membrane</location>
        <topology evidence="1">Single-pass membrane protein</topology>
    </subcellularLocation>
</comment>
<feature type="compositionally biased region" description="Basic and acidic residues" evidence="5">
    <location>
        <begin position="243"/>
        <end position="253"/>
    </location>
</feature>
<keyword evidence="2 6" id="KW-0812">Transmembrane</keyword>
<organism evidence="7 8">
    <name type="scientific">Thermothielavioides terrestris</name>
    <dbReference type="NCBI Taxonomy" id="2587410"/>
    <lineage>
        <taxon>Eukaryota</taxon>
        <taxon>Fungi</taxon>
        <taxon>Dikarya</taxon>
        <taxon>Ascomycota</taxon>
        <taxon>Pezizomycotina</taxon>
        <taxon>Sordariomycetes</taxon>
        <taxon>Sordariomycetidae</taxon>
        <taxon>Sordariales</taxon>
        <taxon>Chaetomiaceae</taxon>
        <taxon>Thermothielavioides</taxon>
    </lineage>
</organism>
<evidence type="ECO:0000313" key="7">
    <source>
        <dbReference type="EMBL" id="SPQ20170.1"/>
    </source>
</evidence>
<feature type="transmembrane region" description="Helical" evidence="6">
    <location>
        <begin position="176"/>
        <end position="197"/>
    </location>
</feature>
<evidence type="ECO:0000256" key="6">
    <source>
        <dbReference type="SAM" id="Phobius"/>
    </source>
</evidence>